<feature type="compositionally biased region" description="Acidic residues" evidence="8">
    <location>
        <begin position="589"/>
        <end position="605"/>
    </location>
</feature>
<protein>
    <recommendedName>
        <fullName evidence="7">Mitogen-activated protein kinase</fullName>
        <ecNumber evidence="7">2.7.11.24</ecNumber>
    </recommendedName>
</protein>
<feature type="region of interest" description="Disordered" evidence="8">
    <location>
        <begin position="444"/>
        <end position="465"/>
    </location>
</feature>
<dbReference type="InterPro" id="IPR000008">
    <property type="entry name" value="C2_dom"/>
</dbReference>
<dbReference type="InterPro" id="IPR035892">
    <property type="entry name" value="C2_domain_sf"/>
</dbReference>
<feature type="compositionally biased region" description="Polar residues" evidence="8">
    <location>
        <begin position="611"/>
        <end position="620"/>
    </location>
</feature>
<feature type="domain" description="PH" evidence="9">
    <location>
        <begin position="69"/>
        <end position="186"/>
    </location>
</feature>
<dbReference type="EMBL" id="JASMQC010000015">
    <property type="protein sequence ID" value="KAK1940120.1"/>
    <property type="molecule type" value="Genomic_DNA"/>
</dbReference>
<dbReference type="AlphaFoldDB" id="A0AAD9GKG9"/>
<feature type="region of interest" description="Disordered" evidence="8">
    <location>
        <begin position="587"/>
        <end position="630"/>
    </location>
</feature>
<dbReference type="Gene3D" id="1.10.510.10">
    <property type="entry name" value="Transferase(Phosphotransferase) domain 1"/>
    <property type="match status" value="1"/>
</dbReference>
<dbReference type="SMART" id="SM00220">
    <property type="entry name" value="S_TKc"/>
    <property type="match status" value="1"/>
</dbReference>
<keyword evidence="5 6" id="KW-0067">ATP-binding</keyword>
<dbReference type="SUPFAM" id="SSF50729">
    <property type="entry name" value="PH domain-like"/>
    <property type="match status" value="1"/>
</dbReference>
<dbReference type="PROSITE" id="PS00107">
    <property type="entry name" value="PROTEIN_KINASE_ATP"/>
    <property type="match status" value="1"/>
</dbReference>
<dbReference type="FunFam" id="1.10.510.10:FF:000439">
    <property type="entry name" value="Mitogen-activated protein kinase"/>
    <property type="match status" value="1"/>
</dbReference>
<evidence type="ECO:0000256" key="3">
    <source>
        <dbReference type="ARBA" id="ARBA00022741"/>
    </source>
</evidence>
<proteinExistence type="inferred from homology"/>
<dbReference type="InterPro" id="IPR001849">
    <property type="entry name" value="PH_domain"/>
</dbReference>
<dbReference type="GO" id="GO:0005524">
    <property type="term" value="F:ATP binding"/>
    <property type="evidence" value="ECO:0007669"/>
    <property type="project" value="UniProtKB-UniRule"/>
</dbReference>
<reference evidence="12" key="1">
    <citation type="submission" date="2023-08" db="EMBL/GenBank/DDBJ databases">
        <title>Reference Genome Resource for the Citrus Pathogen Phytophthora citrophthora.</title>
        <authorList>
            <person name="Moller H."/>
            <person name="Coetzee B."/>
            <person name="Rose L.J."/>
            <person name="Van Niekerk J.M."/>
        </authorList>
    </citation>
    <scope>NUCLEOTIDE SEQUENCE</scope>
    <source>
        <strain evidence="12">STE-U-9442</strain>
    </source>
</reference>
<dbReference type="FunFam" id="3.30.200.20:FF:000724">
    <property type="entry name" value="Mitogen-activated protein kinase"/>
    <property type="match status" value="1"/>
</dbReference>
<dbReference type="PANTHER" id="PTHR24055">
    <property type="entry name" value="MITOGEN-ACTIVATED PROTEIN KINASE"/>
    <property type="match status" value="1"/>
</dbReference>
<dbReference type="CDD" id="cd07834">
    <property type="entry name" value="STKc_MAPK"/>
    <property type="match status" value="1"/>
</dbReference>
<comment type="similarity">
    <text evidence="7">Belongs to the protein kinase superfamily. Ser/Thr protein kinase family. MAP kinase subfamily.</text>
</comment>
<evidence type="ECO:0000256" key="7">
    <source>
        <dbReference type="RuleBase" id="RU361165"/>
    </source>
</evidence>
<dbReference type="SUPFAM" id="SSF49562">
    <property type="entry name" value="C2 domain (Calcium/lipid-binding domain, CaLB)"/>
    <property type="match status" value="1"/>
</dbReference>
<comment type="caution">
    <text evidence="12">The sequence shown here is derived from an EMBL/GenBank/DDBJ whole genome shotgun (WGS) entry which is preliminary data.</text>
</comment>
<feature type="binding site" evidence="6">
    <location>
        <position position="731"/>
    </location>
    <ligand>
        <name>ATP</name>
        <dbReference type="ChEBI" id="CHEBI:30616"/>
    </ligand>
</feature>
<dbReference type="PROSITE" id="PS50011">
    <property type="entry name" value="PROTEIN_KINASE_DOM"/>
    <property type="match status" value="1"/>
</dbReference>
<comment type="activity regulation">
    <text evidence="7">Activated by threonine and tyrosine phosphorylation.</text>
</comment>
<dbReference type="Pfam" id="PF00069">
    <property type="entry name" value="Pkinase"/>
    <property type="match status" value="1"/>
</dbReference>
<evidence type="ECO:0000256" key="1">
    <source>
        <dbReference type="ARBA" id="ARBA00022527"/>
    </source>
</evidence>
<sequence>MEAPAASPQLRDGSFSSPDASESPNPPPAPVAPHLDPQQPHERRNKPISGPSSSFSDAIGANLLMQLIPIHWDGPARKKGDWLPRWDDVYLSLDGVTLRVFESRSRFLEVLELEQQMQQDGNAKTQNAVIIDKKHYYTVTAVDKENVGRPHGFFVRTKEKSKLLHLVVDSELERVLWIHLLGAVVEQVESVLPKAKRRLKSSGSRVEVSPRKTLTLGPLSTPRRMRVQTLTLLGTPVSVELNMFYDAWGCIQARKGNFALLMPSFHPNITLTSNYPPTVPIAGEYHGLSGVLAFFANLHGSMDVSHYGVEHVARRGDLAVVSGRETIRSCESGRRFRHLWKHELRFEADGRISHINILADKTAATVAFANGGGSGAGPVTGEATGPALAALPRERERQASTCPPGEIRVVCISGENFRRRKPTTGGGSGYKVIIGLNEFPHLTTKVPGPKSTSSASSRDVTTTSTDGLNRVGSWKSYSTRVVKSSGGKGPFWAETLHLEFSGAVPGSTASLCVDVWSLGVIGDELVGCAKVNLADYLGSSEGTEELIASVAVPKWFDIYRSETFEKCARGIDTESCGRLELSISFAPYTEEDDSMGEDDDVSMSEEGERSIISTDGSTPIQGGRSPRHRKSFDRLQELHKETGQNRRVSERYSLAASDIPGGFELVDADGLDKQNKKSSSDDEEEMYTFTVASTKFRVYRRYQLIRAIGHGAYGVVIAASDQVTGNSVAIKNIPRTFDDLVDAKRIVREIRLMRHLRHPHVVSVLDVMRPPSLANFEDTYIVTDLMETDLHRVINSPEALSSDHIAFITYQLLCGLRYVHSAHIIHRDVKPSNVLINRDCLVKLCDFGLARGIDIRPVTPSSADGNSTPSSQDGEPALDEALTEYVVTRWYRAPELLLASRYSTAIDVWAVGCILAEMFTRKALFPGHDHVHQLHLILQLVGSPSPDDMGFVTNMKAKRWMARQQQQEAKALNSVCPNAPTEALDLMKKLLQFDPRKRISVDEAIAHPFLAPCRADGVDMDSERLADSAFDFSFERENKGNMDKNTLRQLIFEDVCHFHPEATPELEQFTKEQERSKRLEEEKRRKEEENQTNVKNRTGKSWAVSV</sequence>
<organism evidence="12 13">
    <name type="scientific">Phytophthora citrophthora</name>
    <dbReference type="NCBI Taxonomy" id="4793"/>
    <lineage>
        <taxon>Eukaryota</taxon>
        <taxon>Sar</taxon>
        <taxon>Stramenopiles</taxon>
        <taxon>Oomycota</taxon>
        <taxon>Peronosporomycetes</taxon>
        <taxon>Peronosporales</taxon>
        <taxon>Peronosporaceae</taxon>
        <taxon>Phytophthora</taxon>
    </lineage>
</organism>
<dbReference type="InterPro" id="IPR017441">
    <property type="entry name" value="Protein_kinase_ATP_BS"/>
</dbReference>
<dbReference type="InterPro" id="IPR032710">
    <property type="entry name" value="NTF2-like_dom_sf"/>
</dbReference>
<feature type="domain" description="Protein kinase" evidence="11">
    <location>
        <begin position="702"/>
        <end position="1010"/>
    </location>
</feature>
<dbReference type="InterPro" id="IPR000719">
    <property type="entry name" value="Prot_kinase_dom"/>
</dbReference>
<name>A0AAD9GKG9_9STRA</name>
<dbReference type="InterPro" id="IPR011009">
    <property type="entry name" value="Kinase-like_dom_sf"/>
</dbReference>
<dbReference type="PROSITE" id="PS50004">
    <property type="entry name" value="C2"/>
    <property type="match status" value="1"/>
</dbReference>
<dbReference type="PROSITE" id="PS00108">
    <property type="entry name" value="PROTEIN_KINASE_ST"/>
    <property type="match status" value="1"/>
</dbReference>
<keyword evidence="3 6" id="KW-0547">Nucleotide-binding</keyword>
<comment type="catalytic activity">
    <reaction evidence="7">
        <text>L-threonyl-[protein] + ATP = O-phospho-L-threonyl-[protein] + ADP + H(+)</text>
        <dbReference type="Rhea" id="RHEA:46608"/>
        <dbReference type="Rhea" id="RHEA-COMP:11060"/>
        <dbReference type="Rhea" id="RHEA-COMP:11605"/>
        <dbReference type="ChEBI" id="CHEBI:15378"/>
        <dbReference type="ChEBI" id="CHEBI:30013"/>
        <dbReference type="ChEBI" id="CHEBI:30616"/>
        <dbReference type="ChEBI" id="CHEBI:61977"/>
        <dbReference type="ChEBI" id="CHEBI:456216"/>
        <dbReference type="EC" id="2.7.11.24"/>
    </reaction>
</comment>
<dbReference type="Gene3D" id="2.30.29.30">
    <property type="entry name" value="Pleckstrin-homology domain (PH domain)/Phosphotyrosine-binding domain (PTB)"/>
    <property type="match status" value="1"/>
</dbReference>
<evidence type="ECO:0000256" key="6">
    <source>
        <dbReference type="PROSITE-ProRule" id="PRU10141"/>
    </source>
</evidence>
<evidence type="ECO:0000313" key="13">
    <source>
        <dbReference type="Proteomes" id="UP001259832"/>
    </source>
</evidence>
<accession>A0AAD9GKG9</accession>
<dbReference type="EC" id="2.7.11.24" evidence="7"/>
<dbReference type="InterPro" id="IPR037401">
    <property type="entry name" value="SnoaL-like"/>
</dbReference>
<evidence type="ECO:0000259" key="9">
    <source>
        <dbReference type="PROSITE" id="PS50003"/>
    </source>
</evidence>
<dbReference type="Pfam" id="PF12680">
    <property type="entry name" value="SnoaL_2"/>
    <property type="match status" value="1"/>
</dbReference>
<feature type="region of interest" description="Disordered" evidence="8">
    <location>
        <begin position="1"/>
        <end position="53"/>
    </location>
</feature>
<keyword evidence="7" id="KW-0460">Magnesium</keyword>
<dbReference type="InterPro" id="IPR008271">
    <property type="entry name" value="Ser/Thr_kinase_AS"/>
</dbReference>
<gene>
    <name evidence="12" type="ORF">P3T76_008443</name>
</gene>
<feature type="domain" description="C2" evidence="10">
    <location>
        <begin position="387"/>
        <end position="546"/>
    </location>
</feature>
<evidence type="ECO:0000256" key="5">
    <source>
        <dbReference type="ARBA" id="ARBA00022840"/>
    </source>
</evidence>
<dbReference type="Proteomes" id="UP001259832">
    <property type="component" value="Unassembled WGS sequence"/>
</dbReference>
<evidence type="ECO:0000259" key="10">
    <source>
        <dbReference type="PROSITE" id="PS50004"/>
    </source>
</evidence>
<dbReference type="InterPro" id="IPR050117">
    <property type="entry name" value="MAPK"/>
</dbReference>
<dbReference type="Gene3D" id="3.10.450.50">
    <property type="match status" value="1"/>
</dbReference>
<dbReference type="SUPFAM" id="SSF54427">
    <property type="entry name" value="NTF2-like"/>
    <property type="match status" value="1"/>
</dbReference>
<keyword evidence="1 7" id="KW-0723">Serine/threonine-protein kinase</keyword>
<keyword evidence="13" id="KW-1185">Reference proteome</keyword>
<dbReference type="GO" id="GO:0004707">
    <property type="term" value="F:MAP kinase activity"/>
    <property type="evidence" value="ECO:0007669"/>
    <property type="project" value="UniProtKB-EC"/>
</dbReference>
<evidence type="ECO:0000259" key="11">
    <source>
        <dbReference type="PROSITE" id="PS50011"/>
    </source>
</evidence>
<dbReference type="InterPro" id="IPR003527">
    <property type="entry name" value="MAP_kinase_CS"/>
</dbReference>
<evidence type="ECO:0000256" key="2">
    <source>
        <dbReference type="ARBA" id="ARBA00022679"/>
    </source>
</evidence>
<feature type="compositionally biased region" description="Basic and acidic residues" evidence="8">
    <location>
        <begin position="1065"/>
        <end position="1089"/>
    </location>
</feature>
<keyword evidence="2 7" id="KW-0808">Transferase</keyword>
<evidence type="ECO:0000256" key="4">
    <source>
        <dbReference type="ARBA" id="ARBA00022777"/>
    </source>
</evidence>
<evidence type="ECO:0000256" key="8">
    <source>
        <dbReference type="SAM" id="MobiDB-lite"/>
    </source>
</evidence>
<feature type="region of interest" description="Disordered" evidence="8">
    <location>
        <begin position="1065"/>
        <end position="1106"/>
    </location>
</feature>
<evidence type="ECO:0000313" key="12">
    <source>
        <dbReference type="EMBL" id="KAK1940120.1"/>
    </source>
</evidence>
<comment type="cofactor">
    <cofactor evidence="7">
        <name>Mg(2+)</name>
        <dbReference type="ChEBI" id="CHEBI:18420"/>
    </cofactor>
</comment>
<dbReference type="PROSITE" id="PS01351">
    <property type="entry name" value="MAPK"/>
    <property type="match status" value="1"/>
</dbReference>
<keyword evidence="4 7" id="KW-0418">Kinase</keyword>
<feature type="compositionally biased region" description="Polar residues" evidence="8">
    <location>
        <begin position="450"/>
        <end position="465"/>
    </location>
</feature>
<dbReference type="Gene3D" id="3.30.200.20">
    <property type="entry name" value="Phosphorylase Kinase, domain 1"/>
    <property type="match status" value="1"/>
</dbReference>
<dbReference type="InterPro" id="IPR011993">
    <property type="entry name" value="PH-like_dom_sf"/>
</dbReference>
<dbReference type="SUPFAM" id="SSF56112">
    <property type="entry name" value="Protein kinase-like (PK-like)"/>
    <property type="match status" value="1"/>
</dbReference>
<dbReference type="PROSITE" id="PS50003">
    <property type="entry name" value="PH_DOMAIN"/>
    <property type="match status" value="1"/>
</dbReference>